<accession>A0A5P2B255</accession>
<feature type="region of interest" description="N-terminal hotdog fold" evidence="8">
    <location>
        <begin position="3760"/>
        <end position="3883"/>
    </location>
</feature>
<dbReference type="InterPro" id="IPR013968">
    <property type="entry name" value="PKS_KR"/>
</dbReference>
<feature type="active site" description="Proton acceptor; for dehydratase activity" evidence="8">
    <location>
        <position position="3792"/>
    </location>
</feature>
<feature type="region of interest" description="Disordered" evidence="9">
    <location>
        <begin position="2049"/>
        <end position="2107"/>
    </location>
</feature>
<dbReference type="CDD" id="cd00833">
    <property type="entry name" value="PKS"/>
    <property type="match status" value="3"/>
</dbReference>
<feature type="region of interest" description="N-terminal hotdog fold" evidence="8">
    <location>
        <begin position="1958"/>
        <end position="2090"/>
    </location>
</feature>
<comment type="pathway">
    <text evidence="1">Antibiotic biosynthesis.</text>
</comment>
<proteinExistence type="predicted"/>
<dbReference type="GO" id="GO:0006633">
    <property type="term" value="P:fatty acid biosynthetic process"/>
    <property type="evidence" value="ECO:0007669"/>
    <property type="project" value="InterPro"/>
</dbReference>
<dbReference type="Gene3D" id="3.10.129.110">
    <property type="entry name" value="Polyketide synthase dehydratase"/>
    <property type="match status" value="2"/>
</dbReference>
<dbReference type="CDD" id="cd08956">
    <property type="entry name" value="KR_3_FAS_SDR_x"/>
    <property type="match status" value="2"/>
</dbReference>
<dbReference type="InterPro" id="IPR036291">
    <property type="entry name" value="NAD(P)-bd_dom_sf"/>
</dbReference>
<gene>
    <name evidence="13" type="ORF">DEJ46_03715</name>
</gene>
<feature type="compositionally biased region" description="Gly residues" evidence="9">
    <location>
        <begin position="939"/>
        <end position="954"/>
    </location>
</feature>
<reference evidence="13 14" key="1">
    <citation type="submission" date="2018-05" db="EMBL/GenBank/DDBJ databases">
        <title>Streptomyces venezuelae.</title>
        <authorList>
            <person name="Kim W."/>
            <person name="Lee N."/>
            <person name="Cho B.-K."/>
        </authorList>
    </citation>
    <scope>NUCLEOTIDE SEQUENCE [LARGE SCALE GENOMIC DNA]</scope>
    <source>
        <strain evidence="13 14">ATCC 15068</strain>
    </source>
</reference>
<evidence type="ECO:0000259" key="11">
    <source>
        <dbReference type="PROSITE" id="PS52004"/>
    </source>
</evidence>
<dbReference type="Pfam" id="PF00698">
    <property type="entry name" value="Acyl_transf_1"/>
    <property type="match status" value="3"/>
</dbReference>
<dbReference type="RefSeq" id="WP_150274068.1">
    <property type="nucleotide sequence ID" value="NZ_CP029194.1"/>
</dbReference>
<dbReference type="SUPFAM" id="SSF53901">
    <property type="entry name" value="Thiolase-like"/>
    <property type="match status" value="3"/>
</dbReference>
<feature type="active site" description="Proton donor; for dehydratase activity" evidence="8">
    <location>
        <position position="2171"/>
    </location>
</feature>
<dbReference type="InterPro" id="IPR020807">
    <property type="entry name" value="PKS_DH"/>
</dbReference>
<evidence type="ECO:0000256" key="7">
    <source>
        <dbReference type="ARBA" id="ARBA00023315"/>
    </source>
</evidence>
<keyword evidence="6" id="KW-0511">Multifunctional enzyme</keyword>
<feature type="region of interest" description="Disordered" evidence="9">
    <location>
        <begin position="927"/>
        <end position="954"/>
    </location>
</feature>
<dbReference type="Pfam" id="PF21089">
    <property type="entry name" value="PKS_DH_N"/>
    <property type="match status" value="2"/>
</dbReference>
<dbReference type="GO" id="GO:0004315">
    <property type="term" value="F:3-oxoacyl-[acyl-carrier-protein] synthase activity"/>
    <property type="evidence" value="ECO:0007669"/>
    <property type="project" value="InterPro"/>
</dbReference>
<dbReference type="PROSITE" id="PS00606">
    <property type="entry name" value="KS3_1"/>
    <property type="match status" value="2"/>
</dbReference>
<dbReference type="PROSITE" id="PS52019">
    <property type="entry name" value="PKS_MFAS_DH"/>
    <property type="match status" value="2"/>
</dbReference>
<dbReference type="SMART" id="SM00825">
    <property type="entry name" value="PKS_KS"/>
    <property type="match status" value="3"/>
</dbReference>
<dbReference type="GO" id="GO:0004312">
    <property type="term" value="F:fatty acid synthase activity"/>
    <property type="evidence" value="ECO:0007669"/>
    <property type="project" value="TreeGrafter"/>
</dbReference>
<dbReference type="InterPro" id="IPR049551">
    <property type="entry name" value="PKS_DH_C"/>
</dbReference>
<dbReference type="InterPro" id="IPR049552">
    <property type="entry name" value="PKS_DH_N"/>
</dbReference>
<dbReference type="InterPro" id="IPR032821">
    <property type="entry name" value="PKS_assoc"/>
</dbReference>
<evidence type="ECO:0000259" key="12">
    <source>
        <dbReference type="PROSITE" id="PS52019"/>
    </source>
</evidence>
<dbReference type="PROSITE" id="PS50075">
    <property type="entry name" value="CARRIER"/>
    <property type="match status" value="3"/>
</dbReference>
<dbReference type="PANTHER" id="PTHR43775">
    <property type="entry name" value="FATTY ACID SYNTHASE"/>
    <property type="match status" value="1"/>
</dbReference>
<dbReference type="InterPro" id="IPR042104">
    <property type="entry name" value="PKS_dehydratase_sf"/>
</dbReference>
<dbReference type="InterPro" id="IPR020806">
    <property type="entry name" value="PKS_PP-bd"/>
</dbReference>
<dbReference type="Pfam" id="PF14765">
    <property type="entry name" value="PS-DH"/>
    <property type="match status" value="2"/>
</dbReference>
<dbReference type="SMART" id="SM00822">
    <property type="entry name" value="PKS_KR"/>
    <property type="match status" value="2"/>
</dbReference>
<evidence type="ECO:0000256" key="5">
    <source>
        <dbReference type="ARBA" id="ARBA00023194"/>
    </source>
</evidence>
<evidence type="ECO:0000256" key="3">
    <source>
        <dbReference type="ARBA" id="ARBA00022553"/>
    </source>
</evidence>
<dbReference type="InterPro" id="IPR006162">
    <property type="entry name" value="Ppantetheine_attach_site"/>
</dbReference>
<feature type="domain" description="PKS/mFAS DH" evidence="12">
    <location>
        <begin position="3760"/>
        <end position="4039"/>
    </location>
</feature>
<dbReference type="FunFam" id="3.40.366.10:FF:000002">
    <property type="entry name" value="Probable polyketide synthase 2"/>
    <property type="match status" value="3"/>
</dbReference>
<dbReference type="SMART" id="SM00827">
    <property type="entry name" value="PKS_AT"/>
    <property type="match status" value="3"/>
</dbReference>
<organism evidence="13 14">
    <name type="scientific">Streptomyces venezuelae</name>
    <dbReference type="NCBI Taxonomy" id="54571"/>
    <lineage>
        <taxon>Bacteria</taxon>
        <taxon>Bacillati</taxon>
        <taxon>Actinomycetota</taxon>
        <taxon>Actinomycetes</taxon>
        <taxon>Kitasatosporales</taxon>
        <taxon>Streptomycetaceae</taxon>
        <taxon>Streptomyces</taxon>
    </lineage>
</organism>
<evidence type="ECO:0000256" key="6">
    <source>
        <dbReference type="ARBA" id="ARBA00023268"/>
    </source>
</evidence>
<feature type="region of interest" description="C-terminal hotdog fold" evidence="8">
    <location>
        <begin position="2110"/>
        <end position="2255"/>
    </location>
</feature>
<dbReference type="InterPro" id="IPR050091">
    <property type="entry name" value="PKS_NRPS_Biosynth_Enz"/>
</dbReference>
<feature type="domain" description="Ketosynthase family 3 (KS3)" evidence="11">
    <location>
        <begin position="2"/>
        <end position="462"/>
    </location>
</feature>
<dbReference type="GO" id="GO:0031177">
    <property type="term" value="F:phosphopantetheine binding"/>
    <property type="evidence" value="ECO:0007669"/>
    <property type="project" value="InterPro"/>
</dbReference>
<dbReference type="PANTHER" id="PTHR43775:SF51">
    <property type="entry name" value="INACTIVE PHENOLPHTHIOCEROL SYNTHESIS POLYKETIDE SYNTHASE TYPE I PKS1-RELATED"/>
    <property type="match status" value="1"/>
</dbReference>
<feature type="domain" description="Carrier" evidence="10">
    <location>
        <begin position="4489"/>
        <end position="4564"/>
    </location>
</feature>
<dbReference type="OrthoDB" id="9778690at2"/>
<dbReference type="SUPFAM" id="SSF47336">
    <property type="entry name" value="ACP-like"/>
    <property type="match status" value="3"/>
</dbReference>
<sequence>MNEAIAVVGMSCRLPRAANPAAFWELLRNGESAVTDVPSGRWESALGGAVGAGRAEGTGRAEDEEGAGRAEGEEGAGPETGAPLPETTGADGAGVRRGGFLDSLDLFDAAFFGISPREAAAMDPQQRLVLELAWEALEDAGIVPGTLAGSRTAVFVGTLRDDYASLLYQHGEQAITQHTMAGVNRGVIANRVSYHLGLHGPSLTVDAAQSSSLVAVHLACESLRAGESTTALVAGVNLNILAESAVTEERFGGLSPDGTAYTFDARANGFVRGEGGGVVVLKPLALAIADGDRVHGVIRASAVNNDGATPGLTVPSRTAQEQVLREAYRKAAVDPAAVQYVELHGTGTPVGDPIEAAALGAVLGAARPADEPLLVGSAKTNVGHLEGAAGIVGLIKTLLALGRRSIPASLNFRTPHPDIPLDTLGLDVPAGLREWPHPDRELLAGVSSFGMGGTNAHVVLSEGPARDRRRPGPGETPAAPAGDGATLPFVVTGRGGEALRAQARRLYEAVEADPELAPAALARSLVTTRTVFTHRSVVLAQDRARLLDGLGALAAGTPAPAVVTGTPAPGRLAVLFSGQGAQRTGMGRELYAAHPAFAAAFDAVAAELDPLLDRPLAQLVEAGDTLDRTVHTQPALFAVEVALHRLVESWGVTPDVLAGHSVGEISAAHVAGVLSLGDAARLVAARGRLMQALPGGGAMVAVEASEQEVLPHLAGRERELSLAAVNGPRAVVLAGAERAVLDVAELLREQGRRTKRLSVSHAFHSPLMEPMLDDFRRVVEELDFREPRVNVVSTVTGLPVTAGQWTDPEYWVDQVRRPVRFLDAVRTLEESGADTFLELGPDGVCSAMAADSVRDQEAATTVSALRKGRPEPQSLLAALATVFVRGHDVDWTAAHGSGGTVRVTLPTYAFQRERHWFDGTARTAAPLTAGRPATTGTGTEAGPGADGGKGVGGGDRLARHETTERVRAHVAAVLEYDDPTRVELDFSFKELGFDSLMSVELRNALADDTGLRLPSGLLFDHPTPRALAAHLGDLLTGGSGETGAADGAPPATPADTAEPIAIIGMACRYPGGVTSPEDLWRLVSEGRDAVSGLPTDRGWDEDLFDPDPDRSGKSSVREGGFLHDAALFDAGFFGISPREALGMDPQQRLLLETAWEAVERAGLDPEGLKGSRTAVFVGATGLDYGPRMHEGAEGVEGHLLTGTTPSVMSGRIAYQLGLAGPAVTVDTACSSSLVALHLAVRSLRQGESSLALAGGATVMSTPGMFVEFSRQRGLAADGRSKAFADSADGTSWAEGVGLLVVERLSDAERNGHPVLAVIRGSAVNQDGASNGLTAPNGPSQQRVIRQALADAGLTPADIDAVEAHGTGTRLGDPIEAEAILGTYGRDRGEGAPLQLGSLKSNIGHAQAAAGVGGLIKMVLAMRHGRLPRTLHVDRPTTRVDWEAGDVELLTEQREWPETGRPRRAAISSFGISGTNAHVVVEQAPETADSPSATTPEPVRAPVVVSARDADALRAQAGRLRTFLDARPDVTVADLGRSLAARTAFEHRAALTTSSRDELLAGLDALGHGEQATGLVTGGAARAGRTAFLFTGQGAQRAAMGEELRAAQPVFAAALDTVYAALDRHLDRPLREIVAAGEELDLTAYTQPALFAFEVALFRLLEHHGLAPDLLTGHSVGEIAAAHVAGVLSLDDAARLVTARGRLMQSARDGGAMIAVQAAEAEVVESLKGYEGRVAVAAVNGPAAVVVSGDADAAEEIRADWAGRGRRTRRLRVSHAFHSPHMDDVLDEFLGVTEDLTFEEPRIPVVSTVTGTLVTSGELTSPAYWVDQIRRPVRFLDAVRTLAAQDATVLVEIGPDAVLTALAEDALAQPEDSGHALGAPDARDVTVVPLLRAGRPEAETLAAGLATAHVHGAPLDRASFFPDGRRTELPTYAFRRAHYWLTPEARTDARALGFDPARHPLLTTTVEVAGGDGVLLTGRLSLAEQPWLADHVVDGAVLLPATAFLELALAAGDHVGAARVEELTLEAPLVLPERGAVRIQVGVSGDAESPAGRTFGVYSSPDSDGAATGDDAPREWTRHVSGVLGEGDQATETDHPLTAGDGSAAWPPATATATPLDGVYDRLAELGYGYGPAFQGLTGLWRDGADTLAEIRLPAAQHESAGLFGVHPALLDAALHPIVLGSSAGADADAVATDRIRLPFAWAGVTLHAEGATTLRVRITPTGPDTVTLRLTDTTGAPVATVESLTLRAVEKDRLGTTAGRVDDALFTVAWTETGTPEPAGRGAVEVEDLADLGGLGDLVELAATDVVLRADRWAHDGDPSAAAHAAVRRALGIVREFLSEPLFDGSRLVCVTRGAVAALPGEDVTSLATAPLWGLVRSAQSENPGRLVLLDLGEAEAEAEADADAEGGRGREGEGEGEGAEVLIRAAAAGDEPQLAVRDGRLLAPRLARARTAAPSGEDTAGGVDRFGPDGTVLVTGGTGGLGALVARHLVARHGVRRLMLVSRRGADAPGAAELGADLTGLGAEVAFAAADVADREGLAQVIAAVPADRPLTAVVHTAGVVDDATVEALTPERLDAVLRPKVDAAWHLHDLTKDLRLDAFVLFSSVSGIVGTAGQANYAAANTALDALAAHRAATGLAATSLAWGLWDGAYGMGGTLGAGDLARWSRAGIDPLTPEQGLALFDAAVSRDDALLVPAGLRPTAHRGTDGQPPALWRGLVRARPRRAARTAAESADTSGGWLSGLAAQSPEERHSTAVALVTGVVADVLGHADSAAVGAERSFKDLGFDSLAGVELRNRLNAATGLRLPATTVFDHPSPAALAAHLLSQVPGLKEEAAANTVAAERMASVRDVATDDDPIAIVGMACRYPGGVSSPQDLWRLVAEGTDAISEFPVNRGWDLESLYDPDPEKIGTSYVRQGGFLHEADLFDADFFGMSPREATATDPQQRLLLETAWESFESAGIDPATLRGTNTGVFTGAMYDDYASRLAATPAEFEGFVLAGTLSSVVSGRLSYTYGLEGPAVTVDTACSSSLVALHLAANALRRGECDLALAGGVTVMAGPHVFVEFSRQRGLSEDGRCRSFGAAAGGTGWAEGVGLLLVERLSDAERNGHRVLAVLRGSAVNQDGASNGLTAPNGPAQERVIRQALANAGLSASDVDAVEAHGTGTRLGDPIEAQALLATYGQDRSDEQPLYLGSLKSNIGHAQAAAGVGGVIKMIESMRHGVLPRTLHADEPSPHVDWEAGAVSLLTEEREWPEAGRPRRAAVSSFGISGTNAHVIIEQAPQPVPADEGDDEGVVTPASGVALPWILSGHDERAVSAQAERLHAYAIEHPEASAADIGLSLATERSLLDHRAAVVGTDRDELLSALGELARGEDSSGVVRGGATATGRTAVLLTGQGSQRQGMGRELYDRSPVFAASFDAICAQLDGQLPRPLKDVLFAPEGSEDAALIDRTVFTQAALFAVETSLFRLFEAHGLVPDYLIGHSIGEVTAAHLAGVLDLADACVLVAHRGRLMQSARAGGAMAAVQASEDEVREALATFDDAVAVAGVNGPNATVVSGDEDAVERLVARWREQGRRTKRLPVSHAFHSPHMDGIVDEFVTAVSGLTFRSPTIPVVSNVTGTLATVDQLTSPAYWARHIREAVRFADGVRYLEGEGVTEWLELGPDGVLVALVEDCLAKEAGSLASALRKGASEPHTVGAAMARAVLRGSGPDWAAVFPGARRVDLPTYAFQHRRYWLEGPAEAPGDATALGLAAADHPLLGAEVAVADRDGYLFTGHLSTRTHPWLAAHAVAGSVLVPGTGLLELALTAGEQVGAGHVEELLLSAPLVLPERGGVQVQVVVGGAEESSGRRGVEVYGRLEGEGSWVLHASGSVVPRVVEWGAGGGLTVWPPAGAIEVELEGVYGRLAARGYEYGDAFQGLRRLWKGEGELFAEVALEEGLRADAGLYAVHPALLDAALHSLLPGVVTAEGPSWLPFSWSGVDVQATGASVLRVRLALTNPDPDSLVASLTLADGLGGPVGSVDALVLRPLSREALRAAGSSRDGLFRVEWRPVPATAGAGEAADEADTVLLVLDPGTAAGSGPAEAARGAVTGVLTKVQEFLADGERAGSRLVVVTQGAVGVEGRGVSDLVHAGVWGLVRSVQAEHPGRVVLADVEDEADVALVLASGEDQAAVRGGRVLVPRLVRADVKPAEEPLDWGRGTVLVTGATGTLGSLAARHVVTRHGARRLVLVSRRGGEAPGAAELAEELAAEGAEVVFAAVDVADRAALAEVIAAIPAGSPLAAVVHTAGVSDDATVEALTHERLDAVLRPKVDAVWNLHELTKDVSLDAFVVYSSLAGLLGTAGQANYAAGNTFLDALMEHRRASGLAGVSLAWGLWAESSALSGHLGEADLKRLARSGLLPLESQDAMELFDAATSPGAADAVFAVTRMDTAALRAQGSESLSAILRGLVPPAPRRAAAGTAPASGAPALPERLAGLGRAERERILTDLVREQVAGVLGHTDQGAVEAERAFQELGFDSLTAVELRNRLNTATGLRLPTTLVFDHPSPAALATHLLDLLSHDEIAPEEPVLTELARLKAAIGAVATDGAAHGRITARLRELLDVADAAAGAPEAGAQAEDEGRDRDLTTASDEELFALFDDLE</sequence>
<feature type="region of interest" description="Disordered" evidence="9">
    <location>
        <begin position="1091"/>
        <end position="1115"/>
    </location>
</feature>
<dbReference type="InterPro" id="IPR049900">
    <property type="entry name" value="PKS_mFAS_DH"/>
</dbReference>
<feature type="domain" description="PKS/mFAS DH" evidence="12">
    <location>
        <begin position="1958"/>
        <end position="2255"/>
    </location>
</feature>
<dbReference type="InterPro" id="IPR020841">
    <property type="entry name" value="PKS_Beta-ketoAc_synthase_dom"/>
</dbReference>
<evidence type="ECO:0000256" key="9">
    <source>
        <dbReference type="SAM" id="MobiDB-lite"/>
    </source>
</evidence>
<evidence type="ECO:0000256" key="8">
    <source>
        <dbReference type="PROSITE-ProRule" id="PRU01363"/>
    </source>
</evidence>
<evidence type="ECO:0000259" key="10">
    <source>
        <dbReference type="PROSITE" id="PS50075"/>
    </source>
</evidence>
<feature type="region of interest" description="Disordered" evidence="9">
    <location>
        <begin position="38"/>
        <end position="93"/>
    </location>
</feature>
<dbReference type="Pfam" id="PF08659">
    <property type="entry name" value="KR"/>
    <property type="match status" value="2"/>
</dbReference>
<dbReference type="Pfam" id="PF02801">
    <property type="entry name" value="Ketoacyl-synt_C"/>
    <property type="match status" value="3"/>
</dbReference>
<dbReference type="GO" id="GO:0033068">
    <property type="term" value="P:macrolide biosynthetic process"/>
    <property type="evidence" value="ECO:0007669"/>
    <property type="project" value="UniProtKB-ARBA"/>
</dbReference>
<feature type="domain" description="Ketosynthase family 3 (KS3)" evidence="11">
    <location>
        <begin position="1057"/>
        <end position="1482"/>
    </location>
</feature>
<dbReference type="SUPFAM" id="SSF52151">
    <property type="entry name" value="FabD/lysophospholipase-like"/>
    <property type="match status" value="3"/>
</dbReference>
<feature type="compositionally biased region" description="Low complexity" evidence="9">
    <location>
        <begin position="927"/>
        <end position="938"/>
    </location>
</feature>
<dbReference type="SMART" id="SM00823">
    <property type="entry name" value="PKS_PP"/>
    <property type="match status" value="3"/>
</dbReference>
<feature type="domain" description="Carrier" evidence="10">
    <location>
        <begin position="2754"/>
        <end position="2829"/>
    </location>
</feature>
<evidence type="ECO:0000256" key="4">
    <source>
        <dbReference type="ARBA" id="ARBA00022679"/>
    </source>
</evidence>
<evidence type="ECO:0000313" key="13">
    <source>
        <dbReference type="EMBL" id="QES24396.1"/>
    </source>
</evidence>
<dbReference type="FunFam" id="1.10.1200.10:FF:000007">
    <property type="entry name" value="Probable polyketide synthase pks17"/>
    <property type="match status" value="2"/>
</dbReference>
<dbReference type="InterPro" id="IPR014043">
    <property type="entry name" value="Acyl_transferase_dom"/>
</dbReference>
<dbReference type="Gene3D" id="3.30.70.3290">
    <property type="match status" value="3"/>
</dbReference>
<dbReference type="SUPFAM" id="SSF55048">
    <property type="entry name" value="Probable ACP-binding domain of malonyl-CoA ACP transacylase"/>
    <property type="match status" value="3"/>
</dbReference>
<dbReference type="Pfam" id="PF22953">
    <property type="entry name" value="SpnB_Rossmann"/>
    <property type="match status" value="2"/>
</dbReference>
<keyword evidence="7" id="KW-0012">Acyltransferase</keyword>
<feature type="active site" description="Proton acceptor; for dehydratase activity" evidence="8">
    <location>
        <position position="1990"/>
    </location>
</feature>
<dbReference type="InterPro" id="IPR016039">
    <property type="entry name" value="Thiolase-like"/>
</dbReference>
<evidence type="ECO:0000256" key="1">
    <source>
        <dbReference type="ARBA" id="ARBA00004792"/>
    </source>
</evidence>
<evidence type="ECO:0000313" key="14">
    <source>
        <dbReference type="Proteomes" id="UP000324106"/>
    </source>
</evidence>
<dbReference type="Pfam" id="PF16197">
    <property type="entry name" value="KAsynt_C_assoc"/>
    <property type="match status" value="3"/>
</dbReference>
<name>A0A5P2B255_STRVZ</name>
<dbReference type="InterPro" id="IPR036736">
    <property type="entry name" value="ACP-like_sf"/>
</dbReference>
<dbReference type="Gene3D" id="3.40.47.10">
    <property type="match status" value="3"/>
</dbReference>
<feature type="domain" description="Carrier" evidence="10">
    <location>
        <begin position="960"/>
        <end position="1035"/>
    </location>
</feature>
<keyword evidence="5" id="KW-0045">Antibiotic biosynthesis</keyword>
<feature type="compositionally biased region" description="Basic and acidic residues" evidence="9">
    <location>
        <begin position="57"/>
        <end position="72"/>
    </location>
</feature>
<dbReference type="Proteomes" id="UP000324106">
    <property type="component" value="Chromosome"/>
</dbReference>
<feature type="region of interest" description="C-terminal hotdog fold" evidence="8">
    <location>
        <begin position="3897"/>
        <end position="4039"/>
    </location>
</feature>
<dbReference type="FunFam" id="3.40.47.10:FF:000019">
    <property type="entry name" value="Polyketide synthase type I"/>
    <property type="match status" value="2"/>
</dbReference>
<dbReference type="PROSITE" id="PS00012">
    <property type="entry name" value="PHOSPHOPANTETHEINE"/>
    <property type="match status" value="3"/>
</dbReference>
<dbReference type="Gene3D" id="3.40.366.10">
    <property type="entry name" value="Malonyl-Coenzyme A Acyl Carrier Protein, domain 2"/>
    <property type="match status" value="3"/>
</dbReference>
<feature type="active site" description="Proton donor; for dehydratase activity" evidence="8">
    <location>
        <position position="3958"/>
    </location>
</feature>
<dbReference type="SUPFAM" id="SSF51735">
    <property type="entry name" value="NAD(P)-binding Rossmann-fold domains"/>
    <property type="match status" value="4"/>
</dbReference>
<dbReference type="InterPro" id="IPR016035">
    <property type="entry name" value="Acyl_Trfase/lysoPLipase"/>
</dbReference>
<dbReference type="InterPro" id="IPR001227">
    <property type="entry name" value="Ac_transferase_dom_sf"/>
</dbReference>
<dbReference type="EMBL" id="CP029194">
    <property type="protein sequence ID" value="QES24396.1"/>
    <property type="molecule type" value="Genomic_DNA"/>
</dbReference>
<dbReference type="Pfam" id="PF00550">
    <property type="entry name" value="PP-binding"/>
    <property type="match status" value="3"/>
</dbReference>
<dbReference type="InterPro" id="IPR014030">
    <property type="entry name" value="Ketoacyl_synth_N"/>
</dbReference>
<feature type="region of interest" description="Disordered" evidence="9">
    <location>
        <begin position="2399"/>
        <end position="2418"/>
    </location>
</feature>
<dbReference type="Gene3D" id="1.10.1200.10">
    <property type="entry name" value="ACP-like"/>
    <property type="match status" value="3"/>
</dbReference>
<keyword evidence="3" id="KW-0597">Phosphoprotein</keyword>
<feature type="compositionally biased region" description="Low complexity" evidence="9">
    <location>
        <begin position="77"/>
        <end position="86"/>
    </location>
</feature>
<dbReference type="InterPro" id="IPR055123">
    <property type="entry name" value="SpnB-like_Rossmann"/>
</dbReference>
<feature type="compositionally biased region" description="Low complexity" evidence="9">
    <location>
        <begin position="473"/>
        <end position="485"/>
    </location>
</feature>
<keyword evidence="4" id="KW-0808">Transferase</keyword>
<dbReference type="Gene3D" id="3.40.50.720">
    <property type="entry name" value="NAD(P)-binding Rossmann-like Domain"/>
    <property type="match status" value="2"/>
</dbReference>
<evidence type="ECO:0000256" key="2">
    <source>
        <dbReference type="ARBA" id="ARBA00022450"/>
    </source>
</evidence>
<dbReference type="Pfam" id="PF00109">
    <property type="entry name" value="ketoacyl-synt"/>
    <property type="match status" value="4"/>
</dbReference>
<dbReference type="SMART" id="SM01294">
    <property type="entry name" value="PKS_PP_betabranch"/>
    <property type="match status" value="2"/>
</dbReference>
<protein>
    <submittedName>
        <fullName evidence="13">Polyketide synthase</fullName>
    </submittedName>
</protein>
<dbReference type="InterPro" id="IPR016036">
    <property type="entry name" value="Malonyl_transacylase_ACP-bd"/>
</dbReference>
<dbReference type="InterPro" id="IPR014031">
    <property type="entry name" value="Ketoacyl_synth_C"/>
</dbReference>
<dbReference type="InterPro" id="IPR057326">
    <property type="entry name" value="KR_dom"/>
</dbReference>
<dbReference type="SMART" id="SM00826">
    <property type="entry name" value="PKS_DH"/>
    <property type="match status" value="2"/>
</dbReference>
<keyword evidence="2" id="KW-0596">Phosphopantetheine</keyword>
<dbReference type="InterPro" id="IPR009081">
    <property type="entry name" value="PP-bd_ACP"/>
</dbReference>
<feature type="domain" description="Ketosynthase family 3 (KS3)" evidence="11">
    <location>
        <begin position="2856"/>
        <end position="3282"/>
    </location>
</feature>
<feature type="region of interest" description="Disordered" evidence="9">
    <location>
        <begin position="462"/>
        <end position="486"/>
    </location>
</feature>
<dbReference type="InterPro" id="IPR018201">
    <property type="entry name" value="Ketoacyl_synth_AS"/>
</dbReference>
<dbReference type="PROSITE" id="PS52004">
    <property type="entry name" value="KS3_2"/>
    <property type="match status" value="3"/>
</dbReference>